<organism evidence="1 3">
    <name type="scientific">Plasmodiophora brassicae</name>
    <name type="common">Clubroot disease agent</name>
    <dbReference type="NCBI Taxonomy" id="37360"/>
    <lineage>
        <taxon>Eukaryota</taxon>
        <taxon>Sar</taxon>
        <taxon>Rhizaria</taxon>
        <taxon>Endomyxa</taxon>
        <taxon>Phytomyxea</taxon>
        <taxon>Plasmodiophorida</taxon>
        <taxon>Plasmodiophoridae</taxon>
        <taxon>Plasmodiophora</taxon>
    </lineage>
</organism>
<evidence type="ECO:0000313" key="2">
    <source>
        <dbReference type="EMBL" id="SPQ95919.1"/>
    </source>
</evidence>
<dbReference type="EMBL" id="OVEO01000005">
    <property type="protein sequence ID" value="SPQ95919.1"/>
    <property type="molecule type" value="Genomic_DNA"/>
</dbReference>
<reference evidence="2 4" key="2">
    <citation type="submission" date="2018-03" db="EMBL/GenBank/DDBJ databases">
        <authorList>
            <person name="Fogelqvist J."/>
        </authorList>
    </citation>
    <scope>NUCLEOTIDE SEQUENCE [LARGE SCALE GENOMIC DNA]</scope>
</reference>
<evidence type="ECO:0000313" key="1">
    <source>
        <dbReference type="EMBL" id="CEO99583.1"/>
    </source>
</evidence>
<reference evidence="1 3" key="1">
    <citation type="submission" date="2015-02" db="EMBL/GenBank/DDBJ databases">
        <authorList>
            <person name="Chooi Y.-H."/>
        </authorList>
    </citation>
    <scope>NUCLEOTIDE SEQUENCE [LARGE SCALE GENOMIC DNA]</scope>
    <source>
        <strain evidence="1">E3</strain>
    </source>
</reference>
<keyword evidence="2" id="KW-0496">Mitochondrion</keyword>
<dbReference type="AlphaFoldDB" id="A0A0G4IW67"/>
<name>A0A0G4IW67_PLABS</name>
<dbReference type="Proteomes" id="UP000039324">
    <property type="component" value="Unassembled WGS sequence"/>
</dbReference>
<gene>
    <name evidence="1" type="ORF">PBRA_007316</name>
    <name evidence="2" type="ORF">PLBR_LOCUS3134</name>
</gene>
<dbReference type="SUPFAM" id="SSF52266">
    <property type="entry name" value="SGNH hydrolase"/>
    <property type="match status" value="1"/>
</dbReference>
<dbReference type="EMBL" id="CDSF01000091">
    <property type="protein sequence ID" value="CEO99583.1"/>
    <property type="molecule type" value="Genomic_DNA"/>
</dbReference>
<evidence type="ECO:0000313" key="3">
    <source>
        <dbReference type="Proteomes" id="UP000039324"/>
    </source>
</evidence>
<evidence type="ECO:0000313" key="4">
    <source>
        <dbReference type="Proteomes" id="UP000290189"/>
    </source>
</evidence>
<geneLocation type="mitochondrion" evidence="2"/>
<dbReference type="InterPro" id="IPR036514">
    <property type="entry name" value="SGNH_hydro_sf"/>
</dbReference>
<protein>
    <submittedName>
        <fullName evidence="1">Uncharacterized protein</fullName>
    </submittedName>
</protein>
<proteinExistence type="predicted"/>
<dbReference type="Proteomes" id="UP000290189">
    <property type="component" value="Unassembled WGS sequence"/>
</dbReference>
<keyword evidence="3" id="KW-1185">Reference proteome</keyword>
<sequence>MDGNTSSPPQRSRIRLAIVCGATVVALLTILNLGVSAPGAIVHDSPIRLGVGEDDSCRRHVADRHLLVPLPSLRRMAFPELNLSRDAVDIRIGTCVAADRVAYVWVERRHNGTWTFLYGSVLSVIISSPLYRRAVLVTPDSLSVPVVQVAALPPGTYRVDLVSHGTNFVPIARADEWSHKAEDVFSFTPFLGRFPVHPGSITIPGDAPDLVDLPGDNSWRRSNTSEEFRFRSAAVPVRDRRSMAQHIAGQWVVLVGDSTMTEATMLMMRRMGCTVGDIRGAYPHPWGTWNAGGHHEYRMFDTEWQAGAISGDSCPMVVDPRTRLTHFYDGGIDVFENYGGSTTMIPPTPATDRFLTLMGGIGDRKPDVVIVNSGLHDHVHYFCPKDPAQIAKVIEYRQRYGAMLDFVVNVTAPARVIMLSTVHIARIEPLPEGRSTVNMQNSDVRVIEFNRIARDLARERGLLFVDRWAMRLSVDQYETSTYMGQHCADQEPPEKSCWATADLLGSLI</sequence>
<dbReference type="Gene3D" id="3.40.50.1110">
    <property type="entry name" value="SGNH hydrolase"/>
    <property type="match status" value="1"/>
</dbReference>
<accession>A0A0G4IW67</accession>